<accession>A0A7X1AY59</accession>
<keyword evidence="1" id="KW-1133">Transmembrane helix</keyword>
<dbReference type="EMBL" id="JACHVA010000082">
    <property type="protein sequence ID" value="MBC2602153.1"/>
    <property type="molecule type" value="Genomic_DNA"/>
</dbReference>
<reference evidence="2 3" key="1">
    <citation type="submission" date="2020-07" db="EMBL/GenBank/DDBJ databases">
        <authorList>
            <person name="Feng X."/>
        </authorList>
    </citation>
    <scope>NUCLEOTIDE SEQUENCE [LARGE SCALE GENOMIC DNA]</scope>
    <source>
        <strain evidence="2 3">JCM14086</strain>
    </source>
</reference>
<keyword evidence="1" id="KW-0472">Membrane</keyword>
<comment type="caution">
    <text evidence="2">The sequence shown here is derived from an EMBL/GenBank/DDBJ whole genome shotgun (WGS) entry which is preliminary data.</text>
</comment>
<protein>
    <submittedName>
        <fullName evidence="2">Uncharacterized protein</fullName>
    </submittedName>
</protein>
<keyword evidence="3" id="KW-1185">Reference proteome</keyword>
<evidence type="ECO:0000313" key="3">
    <source>
        <dbReference type="Proteomes" id="UP000525652"/>
    </source>
</evidence>
<dbReference type="AlphaFoldDB" id="A0A7X1AY59"/>
<gene>
    <name evidence="2" type="ORF">H5P30_10225</name>
</gene>
<organism evidence="2 3">
    <name type="scientific">Puniceicoccus vermicola</name>
    <dbReference type="NCBI Taxonomy" id="388746"/>
    <lineage>
        <taxon>Bacteria</taxon>
        <taxon>Pseudomonadati</taxon>
        <taxon>Verrucomicrobiota</taxon>
        <taxon>Opitutia</taxon>
        <taxon>Puniceicoccales</taxon>
        <taxon>Puniceicoccaceae</taxon>
        <taxon>Puniceicoccus</taxon>
    </lineage>
</organism>
<dbReference type="RefSeq" id="WP_354586615.1">
    <property type="nucleotide sequence ID" value="NZ_JBEPNX010000001.1"/>
</dbReference>
<proteinExistence type="predicted"/>
<evidence type="ECO:0000313" key="2">
    <source>
        <dbReference type="EMBL" id="MBC2602153.1"/>
    </source>
</evidence>
<keyword evidence="1" id="KW-0812">Transmembrane</keyword>
<name>A0A7X1AY59_9BACT</name>
<evidence type="ECO:0000256" key="1">
    <source>
        <dbReference type="SAM" id="Phobius"/>
    </source>
</evidence>
<dbReference type="Proteomes" id="UP000525652">
    <property type="component" value="Unassembled WGS sequence"/>
</dbReference>
<feature type="transmembrane region" description="Helical" evidence="1">
    <location>
        <begin position="16"/>
        <end position="36"/>
    </location>
</feature>
<feature type="transmembrane region" description="Helical" evidence="1">
    <location>
        <begin position="42"/>
        <end position="74"/>
    </location>
</feature>
<sequence length="76" mass="8429">MCGHRAHESNSQIRDVLIDYAAFGIVSIGMVASLWVKGNKSASYFLILFAEFLMLAQFSVFALIPYLFGVVGIVRK</sequence>